<proteinExistence type="predicted"/>
<dbReference type="RefSeq" id="WP_369455599.1">
    <property type="nucleotide sequence ID" value="NZ_JBGCUO010000001.1"/>
</dbReference>
<dbReference type="PANTHER" id="PTHR32308:SF10">
    <property type="entry name" value="CITRATE LYASE SUBUNIT BETA"/>
    <property type="match status" value="1"/>
</dbReference>
<evidence type="ECO:0000256" key="3">
    <source>
        <dbReference type="ARBA" id="ARBA00022842"/>
    </source>
</evidence>
<dbReference type="InterPro" id="IPR040442">
    <property type="entry name" value="Pyrv_kinase-like_dom_sf"/>
</dbReference>
<comment type="caution">
    <text evidence="5">The sequence shown here is derived from an EMBL/GenBank/DDBJ whole genome shotgun (WGS) entry which is preliminary data.</text>
</comment>
<feature type="domain" description="HpcH/HpaI aldolase/citrate lyase" evidence="4">
    <location>
        <begin position="5"/>
        <end position="211"/>
    </location>
</feature>
<evidence type="ECO:0000313" key="6">
    <source>
        <dbReference type="Proteomes" id="UP001562065"/>
    </source>
</evidence>
<dbReference type="SUPFAM" id="SSF51621">
    <property type="entry name" value="Phosphoenolpyruvate/pyruvate domain"/>
    <property type="match status" value="1"/>
</dbReference>
<dbReference type="Proteomes" id="UP001562065">
    <property type="component" value="Unassembled WGS sequence"/>
</dbReference>
<evidence type="ECO:0000259" key="4">
    <source>
        <dbReference type="Pfam" id="PF03328"/>
    </source>
</evidence>
<dbReference type="InterPro" id="IPR015813">
    <property type="entry name" value="Pyrv/PenolPyrv_kinase-like_dom"/>
</dbReference>
<dbReference type="InterPro" id="IPR011206">
    <property type="entry name" value="Citrate_lyase_beta/mcl1/mcl2"/>
</dbReference>
<keyword evidence="3" id="KW-0460">Magnesium</keyword>
<gene>
    <name evidence="5" type="ORF">AB5I84_09410</name>
</gene>
<dbReference type="GO" id="GO:0016829">
    <property type="term" value="F:lyase activity"/>
    <property type="evidence" value="ECO:0007669"/>
    <property type="project" value="UniProtKB-KW"/>
</dbReference>
<dbReference type="Pfam" id="PF03328">
    <property type="entry name" value="HpcH_HpaI"/>
    <property type="match status" value="1"/>
</dbReference>
<dbReference type="Gene3D" id="3.20.20.60">
    <property type="entry name" value="Phosphoenolpyruvate-binding domains"/>
    <property type="match status" value="1"/>
</dbReference>
<dbReference type="InterPro" id="IPR005000">
    <property type="entry name" value="Aldolase/citrate-lyase_domain"/>
</dbReference>
<reference evidence="5 6" key="1">
    <citation type="submission" date="2024-07" db="EMBL/GenBank/DDBJ databases">
        <authorList>
            <person name="Ren Q."/>
        </authorList>
    </citation>
    <scope>NUCLEOTIDE SEQUENCE [LARGE SCALE GENOMIC DNA]</scope>
    <source>
        <strain evidence="5 6">REN37</strain>
    </source>
</reference>
<evidence type="ECO:0000256" key="2">
    <source>
        <dbReference type="ARBA" id="ARBA00022723"/>
    </source>
</evidence>
<dbReference type="PANTHER" id="PTHR32308">
    <property type="entry name" value="LYASE BETA SUBUNIT, PUTATIVE (AFU_ORTHOLOGUE AFUA_4G13030)-RELATED"/>
    <property type="match status" value="1"/>
</dbReference>
<name>A0ABV4AHQ4_9GAMM</name>
<keyword evidence="5" id="KW-0456">Lyase</keyword>
<organism evidence="5 6">
    <name type="scientific">Isoalcanivorax beigongshangi</name>
    <dbReference type="NCBI Taxonomy" id="3238810"/>
    <lineage>
        <taxon>Bacteria</taxon>
        <taxon>Pseudomonadati</taxon>
        <taxon>Pseudomonadota</taxon>
        <taxon>Gammaproteobacteria</taxon>
        <taxon>Oceanospirillales</taxon>
        <taxon>Alcanivoracaceae</taxon>
        <taxon>Isoalcanivorax</taxon>
    </lineage>
</organism>
<sequence length="271" mass="28739">MTRSRSVLFVPASRPERFAKALASGADRVVVDLEDAVSPDDKARARAALAAHLDAHPALPLGVRINGADSPWQADDLALVRRYPQLSWVMVPKAESAAELAALNCDRPLLPLIETARGLLNLAAIASAPGVRQLGYGGLDLGVDLGLTPDTDGARAQLDGVRLQLVLHSRAADLPPPLETVCPEFKDPTVVQDWARRARDIGFDGMLCIHPAQVNAAHQGFGFDPADQDWARRVLAGAAAHQGAAFQLDGAMVDAPVIRRAERILAASGAD</sequence>
<comment type="cofactor">
    <cofactor evidence="1">
        <name>Mg(2+)</name>
        <dbReference type="ChEBI" id="CHEBI:18420"/>
    </cofactor>
</comment>
<dbReference type="EMBL" id="JBGCUO010000001">
    <property type="protein sequence ID" value="MEY1662363.1"/>
    <property type="molecule type" value="Genomic_DNA"/>
</dbReference>
<keyword evidence="6" id="KW-1185">Reference proteome</keyword>
<dbReference type="PIRSF" id="PIRSF015582">
    <property type="entry name" value="Cit_lyase_B"/>
    <property type="match status" value="1"/>
</dbReference>
<protein>
    <submittedName>
        <fullName evidence="5">CoA ester lyase</fullName>
    </submittedName>
</protein>
<keyword evidence="2" id="KW-0479">Metal-binding</keyword>
<accession>A0ABV4AHQ4</accession>
<evidence type="ECO:0000256" key="1">
    <source>
        <dbReference type="ARBA" id="ARBA00001946"/>
    </source>
</evidence>
<evidence type="ECO:0000313" key="5">
    <source>
        <dbReference type="EMBL" id="MEY1662363.1"/>
    </source>
</evidence>